<dbReference type="AlphaFoldDB" id="A0A7X5ZP17"/>
<dbReference type="Gene3D" id="3.40.190.10">
    <property type="entry name" value="Periplasmic binding protein-like II"/>
    <property type="match status" value="2"/>
</dbReference>
<gene>
    <name evidence="4" type="ORF">FHU38_000601</name>
</gene>
<protein>
    <submittedName>
        <fullName evidence="4">ABC-type phosphate transport system substrate-binding protein</fullName>
    </submittedName>
</protein>
<keyword evidence="2" id="KW-0472">Membrane</keyword>
<dbReference type="SUPFAM" id="SSF53850">
    <property type="entry name" value="Periplasmic binding protein-like II"/>
    <property type="match status" value="1"/>
</dbReference>
<keyword evidence="2" id="KW-0812">Transmembrane</keyword>
<dbReference type="PANTHER" id="PTHR30570">
    <property type="entry name" value="PERIPLASMIC PHOSPHATE BINDING COMPONENT OF PHOSPHATE ABC TRANSPORTER"/>
    <property type="match status" value="1"/>
</dbReference>
<sequence length="568" mass="61803">MSPGQRLEAVAELLLSNQGSLVLGIAALLAIAAPFADRYLIRRKRLYYRVQYNSKLGLSPVDLQDHDDSVKHADPELQPIAELLDRMSIVVIRVRNTGIDDISAADLKDDPIEFTFGGRVIWNARISEPSIETHRKKLKNSLEFFTTDTNGNGYEDNTLDNVRVSLGRRLSAWLRGEPVDRAAQSSASQPAPRWHGVRFREISLQRKEKFKLVVVLREPDGNIEGELTKEVRCSGHVAGGRILDERRQRRITWPRLTATFGVLLTGALLATLLVNASQPGAASDIPCADGRLRVVGSSAFIPVVERIATEYTRTCAGAEIDTDATGSIGGVRMLAAAQDEPDELAALSDGESGAATPELVAQPIAVIVYTVVVNDSVGVDSLSIEQIRGIHEGRYRDWNQLRDGPSLPIRIVGRGQESGSRQTFEATVLGASEAGLSSDSCEDADRGSGSPLIRCERSTEAQVVAEVADTAGAIGYVDLPSAIDARTDGHPLTVVRLGDRYPDANNIEHGYPFWAIEYLYTRGAPDDGSVLRGFIDYLRSGTARAELRETGYTPCIGRNGVPHRLCRG</sequence>
<dbReference type="Pfam" id="PF12849">
    <property type="entry name" value="PBP_like_2"/>
    <property type="match status" value="1"/>
</dbReference>
<evidence type="ECO:0000256" key="1">
    <source>
        <dbReference type="ARBA" id="ARBA00022729"/>
    </source>
</evidence>
<dbReference type="InterPro" id="IPR050811">
    <property type="entry name" value="Phosphate_ABC_transporter"/>
</dbReference>
<dbReference type="InterPro" id="IPR024370">
    <property type="entry name" value="PBP_domain"/>
</dbReference>
<evidence type="ECO:0000256" key="2">
    <source>
        <dbReference type="SAM" id="Phobius"/>
    </source>
</evidence>
<proteinExistence type="predicted"/>
<dbReference type="PANTHER" id="PTHR30570:SF1">
    <property type="entry name" value="PHOSPHATE-BINDING PROTEIN PSTS"/>
    <property type="match status" value="1"/>
</dbReference>
<feature type="transmembrane region" description="Helical" evidence="2">
    <location>
        <begin position="256"/>
        <end position="274"/>
    </location>
</feature>
<dbReference type="RefSeq" id="WP_167166252.1">
    <property type="nucleotide sequence ID" value="NZ_JAAOYM010000001.1"/>
</dbReference>
<evidence type="ECO:0000259" key="3">
    <source>
        <dbReference type="Pfam" id="PF12849"/>
    </source>
</evidence>
<organism evidence="4 5">
    <name type="scientific">Saccharomonospora amisosensis</name>
    <dbReference type="NCBI Taxonomy" id="1128677"/>
    <lineage>
        <taxon>Bacteria</taxon>
        <taxon>Bacillati</taxon>
        <taxon>Actinomycetota</taxon>
        <taxon>Actinomycetes</taxon>
        <taxon>Pseudonocardiales</taxon>
        <taxon>Pseudonocardiaceae</taxon>
        <taxon>Saccharomonospora</taxon>
    </lineage>
</organism>
<evidence type="ECO:0000313" key="5">
    <source>
        <dbReference type="Proteomes" id="UP000545493"/>
    </source>
</evidence>
<comment type="caution">
    <text evidence="4">The sequence shown here is derived from an EMBL/GenBank/DDBJ whole genome shotgun (WGS) entry which is preliminary data.</text>
</comment>
<evidence type="ECO:0000313" key="4">
    <source>
        <dbReference type="EMBL" id="NIJ10257.1"/>
    </source>
</evidence>
<feature type="domain" description="PBP" evidence="3">
    <location>
        <begin position="287"/>
        <end position="540"/>
    </location>
</feature>
<dbReference type="EMBL" id="JAAOYM010000001">
    <property type="protein sequence ID" value="NIJ10257.1"/>
    <property type="molecule type" value="Genomic_DNA"/>
</dbReference>
<dbReference type="Proteomes" id="UP000545493">
    <property type="component" value="Unassembled WGS sequence"/>
</dbReference>
<accession>A0A7X5ZP17</accession>
<reference evidence="4 5" key="1">
    <citation type="submission" date="2020-03" db="EMBL/GenBank/DDBJ databases">
        <title>Sequencing the genomes of 1000 actinobacteria strains.</title>
        <authorList>
            <person name="Klenk H.-P."/>
        </authorList>
    </citation>
    <scope>NUCLEOTIDE SEQUENCE [LARGE SCALE GENOMIC DNA]</scope>
    <source>
        <strain evidence="4 5">DSM 45685</strain>
    </source>
</reference>
<keyword evidence="2" id="KW-1133">Transmembrane helix</keyword>
<name>A0A7X5ZP17_9PSEU</name>
<keyword evidence="5" id="KW-1185">Reference proteome</keyword>
<feature type="transmembrane region" description="Helical" evidence="2">
    <location>
        <begin position="20"/>
        <end position="41"/>
    </location>
</feature>
<keyword evidence="1" id="KW-0732">Signal</keyword>